<keyword evidence="1" id="KW-1133">Transmembrane helix</keyword>
<evidence type="ECO:0000256" key="1">
    <source>
        <dbReference type="SAM" id="Phobius"/>
    </source>
</evidence>
<accession>F2NXK4</accession>
<keyword evidence="1" id="KW-0472">Membrane</keyword>
<evidence type="ECO:0000259" key="2">
    <source>
        <dbReference type="PROSITE" id="PS50125"/>
    </source>
</evidence>
<dbReference type="PANTHER" id="PTHR43081">
    <property type="entry name" value="ADENYLATE CYCLASE, TERMINAL-DIFFERENTIATION SPECIFIC-RELATED"/>
    <property type="match status" value="1"/>
</dbReference>
<proteinExistence type="predicted"/>
<dbReference type="Proteomes" id="UP000006852">
    <property type="component" value="Chromosome"/>
</dbReference>
<dbReference type="CDD" id="cd07302">
    <property type="entry name" value="CHD"/>
    <property type="match status" value="1"/>
</dbReference>
<dbReference type="eggNOG" id="COG4252">
    <property type="taxonomic scope" value="Bacteria"/>
</dbReference>
<gene>
    <name evidence="3" type="ordered locus">Tresu_2347</name>
</gene>
<evidence type="ECO:0000313" key="4">
    <source>
        <dbReference type="Proteomes" id="UP000006852"/>
    </source>
</evidence>
<dbReference type="InterPro" id="IPR001054">
    <property type="entry name" value="A/G_cyclase"/>
</dbReference>
<feature type="transmembrane region" description="Helical" evidence="1">
    <location>
        <begin position="593"/>
        <end position="610"/>
    </location>
</feature>
<feature type="domain" description="Guanylate cyclase" evidence="2">
    <location>
        <begin position="678"/>
        <end position="826"/>
    </location>
</feature>
<dbReference type="InterPro" id="IPR050697">
    <property type="entry name" value="Adenylyl/Guanylyl_Cyclase_3/4"/>
</dbReference>
<name>F2NXK4_TRES6</name>
<dbReference type="EMBL" id="CP002631">
    <property type="protein sequence ID" value="AEB15210.1"/>
    <property type="molecule type" value="Genomic_DNA"/>
</dbReference>
<dbReference type="Pfam" id="PF00211">
    <property type="entry name" value="Guanylate_cyc"/>
    <property type="match status" value="1"/>
</dbReference>
<reference evidence="4" key="2">
    <citation type="submission" date="2011-04" db="EMBL/GenBank/DDBJ databases">
        <title>The complete genome of chromosome of Treponema succinifaciens DSM 2489.</title>
        <authorList>
            <person name="Lucas S."/>
            <person name="Copeland A."/>
            <person name="Lapidus A."/>
            <person name="Bruce D."/>
            <person name="Goodwin L."/>
            <person name="Pitluck S."/>
            <person name="Peters L."/>
            <person name="Kyrpides N."/>
            <person name="Mavromatis K."/>
            <person name="Ivanova N."/>
            <person name="Ovchinnikova G."/>
            <person name="Teshima H."/>
            <person name="Detter J.C."/>
            <person name="Tapia R."/>
            <person name="Han C."/>
            <person name="Land M."/>
            <person name="Hauser L."/>
            <person name="Markowitz V."/>
            <person name="Cheng J.-F."/>
            <person name="Hugenholtz P."/>
            <person name="Woyke T."/>
            <person name="Wu D."/>
            <person name="Gronow S."/>
            <person name="Wellnitz S."/>
            <person name="Brambilla E."/>
            <person name="Klenk H.-P."/>
            <person name="Eisen J.A."/>
        </authorList>
    </citation>
    <scope>NUCLEOTIDE SEQUENCE [LARGE SCALE GENOMIC DNA]</scope>
    <source>
        <strain evidence="4">ATCC 33096 / DSM 2489 / 6091</strain>
    </source>
</reference>
<protein>
    <submittedName>
        <fullName evidence="3">Adenylate/guanylate cyclase with Chase sensor</fullName>
    </submittedName>
</protein>
<evidence type="ECO:0000313" key="3">
    <source>
        <dbReference type="EMBL" id="AEB15210.1"/>
    </source>
</evidence>
<dbReference type="PROSITE" id="PS50125">
    <property type="entry name" value="GUANYLATE_CYCLASE_2"/>
    <property type="match status" value="1"/>
</dbReference>
<dbReference type="GO" id="GO:0006171">
    <property type="term" value="P:cAMP biosynthetic process"/>
    <property type="evidence" value="ECO:0007669"/>
    <property type="project" value="TreeGrafter"/>
</dbReference>
<dbReference type="Gene3D" id="3.30.70.1230">
    <property type="entry name" value="Nucleotide cyclase"/>
    <property type="match status" value="1"/>
</dbReference>
<dbReference type="GO" id="GO:0035556">
    <property type="term" value="P:intracellular signal transduction"/>
    <property type="evidence" value="ECO:0007669"/>
    <property type="project" value="InterPro"/>
</dbReference>
<dbReference type="GO" id="GO:0004016">
    <property type="term" value="F:adenylate cyclase activity"/>
    <property type="evidence" value="ECO:0007669"/>
    <property type="project" value="UniProtKB-ARBA"/>
</dbReference>
<dbReference type="AlphaFoldDB" id="F2NXK4"/>
<dbReference type="InterPro" id="IPR029787">
    <property type="entry name" value="Nucleotide_cyclase"/>
</dbReference>
<dbReference type="KEGG" id="tsu:Tresu_2347"/>
<dbReference type="Pfam" id="PF05226">
    <property type="entry name" value="CHASE2"/>
    <property type="match status" value="2"/>
</dbReference>
<dbReference type="SMART" id="SM00044">
    <property type="entry name" value="CYCc"/>
    <property type="match status" value="1"/>
</dbReference>
<organism evidence="3 4">
    <name type="scientific">Treponema succinifaciens (strain ATCC 33096 / DSM 2489 / 6091)</name>
    <dbReference type="NCBI Taxonomy" id="869209"/>
    <lineage>
        <taxon>Bacteria</taxon>
        <taxon>Pseudomonadati</taxon>
        <taxon>Spirochaetota</taxon>
        <taxon>Spirochaetia</taxon>
        <taxon>Spirochaetales</taxon>
        <taxon>Treponemataceae</taxon>
        <taxon>Treponema</taxon>
    </lineage>
</organism>
<dbReference type="STRING" id="869209.Tresu_2347"/>
<dbReference type="eggNOG" id="COG2114">
    <property type="taxonomic scope" value="Bacteria"/>
</dbReference>
<feature type="transmembrane region" description="Helical" evidence="1">
    <location>
        <begin position="616"/>
        <end position="637"/>
    </location>
</feature>
<dbReference type="OrthoDB" id="9806704at2"/>
<feature type="transmembrane region" description="Helical" evidence="1">
    <location>
        <begin position="563"/>
        <end position="581"/>
    </location>
</feature>
<feature type="transmembrane region" description="Helical" evidence="1">
    <location>
        <begin position="35"/>
        <end position="54"/>
    </location>
</feature>
<dbReference type="InterPro" id="IPR007890">
    <property type="entry name" value="CHASE2"/>
</dbReference>
<reference evidence="3 4" key="1">
    <citation type="journal article" date="2011" name="Stand. Genomic Sci.">
        <title>Complete genome sequence of Treponema succinifaciens type strain (6091).</title>
        <authorList>
            <person name="Han C."/>
            <person name="Gronow S."/>
            <person name="Teshima H."/>
            <person name="Lapidus A."/>
            <person name="Nolan M."/>
            <person name="Lucas S."/>
            <person name="Hammon N."/>
            <person name="Deshpande S."/>
            <person name="Cheng J.F."/>
            <person name="Zeytun A."/>
            <person name="Tapia R."/>
            <person name="Goodwin L."/>
            <person name="Pitluck S."/>
            <person name="Liolios K."/>
            <person name="Pagani I."/>
            <person name="Ivanova N."/>
            <person name="Mavromatis K."/>
            <person name="Mikhailova N."/>
            <person name="Huntemann M."/>
            <person name="Pati A."/>
            <person name="Chen A."/>
            <person name="Palaniappan K."/>
            <person name="Land M."/>
            <person name="Hauser L."/>
            <person name="Brambilla E.M."/>
            <person name="Rohde M."/>
            <person name="Goker M."/>
            <person name="Woyke T."/>
            <person name="Bristow J."/>
            <person name="Eisen J.A."/>
            <person name="Markowitz V."/>
            <person name="Hugenholtz P."/>
            <person name="Kyrpides N.C."/>
            <person name="Klenk H.P."/>
            <person name="Detter J.C."/>
        </authorList>
    </citation>
    <scope>NUCLEOTIDE SEQUENCE [LARGE SCALE GENOMIC DNA]</scope>
    <source>
        <strain evidence="4">ATCC 33096 / DSM 2489 / 6091</strain>
    </source>
</reference>
<dbReference type="HOGENOM" id="CLU_000445_85_1_12"/>
<dbReference type="PANTHER" id="PTHR43081:SF1">
    <property type="entry name" value="ADENYLATE CYCLASE, TERMINAL-DIFFERENTIATION SPECIFIC"/>
    <property type="match status" value="1"/>
</dbReference>
<dbReference type="SUPFAM" id="SSF55073">
    <property type="entry name" value="Nucleotide cyclase"/>
    <property type="match status" value="1"/>
</dbReference>
<sequence>MFANVHLQEIILYDIVFVMVMKNKFKEFFKTKIELIIMAVFALLSVMAIQTSLFQKLDYRLYDSMLKITKEIEAHPNIVIVDVDDESLGRVGSWPWTRDILGNALIRMKEFGAKQAVFDIEYISPSSKGVNENLSDTVNKTFIDGEQAISSSISEFANGIEGGTVNAKNAHEHAENLISNEIDGILYEMQKEITSGFELDYDDFFARCVQFFGNTSLTVNMRHIAQKGDESEENYARTRFLFNNVTDEKNLIQKGNIYSVKEEASQELGFTPALHKILSRAQGLGFTNVIVDKDGIRRRIELLNFQDGKYVGQLSFAPLMKILDVQSMERTSNSIILQGLKNPNSDSRYNISIPLDKHGRMLINWLHESYVDSFRHVPAYLLYNLDLAEKLIIENLADIKNADLSSLSEEDAEYILNAMYFEDEYEKISNSKKRLLLKCRGFDEEGNAIRGGLSEEDYEKYFSARTEFFKNLKEFSDSFATVQGFDQIPELSELSKSIEFYLRDFEILKGSMEGSFCIIGNSATSSTDLGVTPFSKQYANLGLHANVINTILQKKFIREIDSLWGLAFCVVFIFLTMCITAKFSTGKKNFTRFLYVIVPVVLFYILMTQFNIYVPFVIIFAFSFLNYFAGIIVNFHAINSDKKFLQSTFSAYVAPAVVDEIIKNPETAQLGGNSKNITALFSDVKTFSGFTEAVNNAEGESKGAERLVSILNGYLGALSDAIMDCHGTIDKYVGDEIVSFFGAPVDDDENAFHACLAGIRMLQAEAKYNEENKDKLPINPHTGEPFYLNSRVGINTGNMVVGNMGTKKKLNYTIMGNNVNLASRLEGTNKVYNSWIMCSDSTWNAADNGANKGLLAARKFDFVRVVNIENPVQIHCILGLKDELPAKQIEAAEIFNEGIKWYLKGNDFPDTPKDPEDFKKAYQFFKNAKECFPQDMSSDVFMKRCSYFLKYGSGEKWDGVFTMKEK</sequence>
<keyword evidence="1" id="KW-0812">Transmembrane</keyword>
<dbReference type="SMART" id="SM01080">
    <property type="entry name" value="CHASE2"/>
    <property type="match status" value="1"/>
</dbReference>
<keyword evidence="4" id="KW-1185">Reference proteome</keyword>